<reference evidence="3" key="1">
    <citation type="submission" date="2021-01" db="UniProtKB">
        <authorList>
            <consortium name="EnsemblPlants"/>
        </authorList>
    </citation>
    <scope>IDENTIFICATION</scope>
</reference>
<accession>A0A7N1A1P0</accession>
<dbReference type="Proteomes" id="UP000594263">
    <property type="component" value="Unplaced"/>
</dbReference>
<dbReference type="AlphaFoldDB" id="A0A7N1A1P0"/>
<feature type="transmembrane region" description="Helical" evidence="2">
    <location>
        <begin position="48"/>
        <end position="65"/>
    </location>
</feature>
<evidence type="ECO:0000256" key="2">
    <source>
        <dbReference type="SAM" id="Phobius"/>
    </source>
</evidence>
<sequence>MSTTHPPQVEAQSNSQLTMSSRGSHKSSKLLDLQEDEKEQLKEVVKNVAIVAGIGLGAYLLGSWFSSGPRKTMKAPGRDIRIFRDDFEADPSKYFRDLRKP</sequence>
<dbReference type="Gramene" id="Kaladp0061s0147.1.v1.1">
    <property type="protein sequence ID" value="Kaladp0061s0147.1.v1.1.CDS.1"/>
    <property type="gene ID" value="Kaladp0061s0147.v1.1"/>
</dbReference>
<keyword evidence="2" id="KW-1133">Transmembrane helix</keyword>
<keyword evidence="2" id="KW-0472">Membrane</keyword>
<evidence type="ECO:0000313" key="3">
    <source>
        <dbReference type="EnsemblPlants" id="Kaladp0061s0147.1.v1.1.CDS.1"/>
    </source>
</evidence>
<dbReference type="EnsemblPlants" id="Kaladp0061s0147.1.v1.1">
    <property type="protein sequence ID" value="Kaladp0061s0147.1.v1.1.CDS.1"/>
    <property type="gene ID" value="Kaladp0061s0147.v1.1"/>
</dbReference>
<organism evidence="3 4">
    <name type="scientific">Kalanchoe fedtschenkoi</name>
    <name type="common">Lavender scallops</name>
    <name type="synonym">South American air plant</name>
    <dbReference type="NCBI Taxonomy" id="63787"/>
    <lineage>
        <taxon>Eukaryota</taxon>
        <taxon>Viridiplantae</taxon>
        <taxon>Streptophyta</taxon>
        <taxon>Embryophyta</taxon>
        <taxon>Tracheophyta</taxon>
        <taxon>Spermatophyta</taxon>
        <taxon>Magnoliopsida</taxon>
        <taxon>eudicotyledons</taxon>
        <taxon>Gunneridae</taxon>
        <taxon>Pentapetalae</taxon>
        <taxon>Saxifragales</taxon>
        <taxon>Crassulaceae</taxon>
        <taxon>Kalanchoe</taxon>
    </lineage>
</organism>
<name>A0A7N1A1P0_KALFE</name>
<dbReference type="PANTHER" id="PTHR33333">
    <property type="entry name" value="ERYTHROCYTE MEMBRANE PROTEIN 1-LIKE"/>
    <property type="match status" value="1"/>
</dbReference>
<keyword evidence="2" id="KW-0812">Transmembrane</keyword>
<evidence type="ECO:0000313" key="4">
    <source>
        <dbReference type="Proteomes" id="UP000594263"/>
    </source>
</evidence>
<evidence type="ECO:0000256" key="1">
    <source>
        <dbReference type="SAM" id="MobiDB-lite"/>
    </source>
</evidence>
<dbReference type="PANTHER" id="PTHR33333:SF32">
    <property type="entry name" value="PSAD1"/>
    <property type="match status" value="1"/>
</dbReference>
<dbReference type="InterPro" id="IPR039926">
    <property type="entry name" value="Egg_app_1"/>
</dbReference>
<protein>
    <submittedName>
        <fullName evidence="3">Uncharacterized protein</fullName>
    </submittedName>
</protein>
<proteinExistence type="predicted"/>
<feature type="region of interest" description="Disordered" evidence="1">
    <location>
        <begin position="1"/>
        <end position="34"/>
    </location>
</feature>
<keyword evidence="4" id="KW-1185">Reference proteome</keyword>
<feature type="compositionally biased region" description="Polar residues" evidence="1">
    <location>
        <begin position="1"/>
        <end position="22"/>
    </location>
</feature>